<evidence type="ECO:0000256" key="1">
    <source>
        <dbReference type="SAM" id="SignalP"/>
    </source>
</evidence>
<organism evidence="2 3">
    <name type="scientific">Komagataeibacter europaeus NBRC 3261</name>
    <dbReference type="NCBI Taxonomy" id="1234669"/>
    <lineage>
        <taxon>Bacteria</taxon>
        <taxon>Pseudomonadati</taxon>
        <taxon>Pseudomonadota</taxon>
        <taxon>Alphaproteobacteria</taxon>
        <taxon>Acetobacterales</taxon>
        <taxon>Acetobacteraceae</taxon>
        <taxon>Komagataeibacter</taxon>
    </lineage>
</organism>
<reference evidence="2 3" key="1">
    <citation type="submission" date="2012-11" db="EMBL/GenBank/DDBJ databases">
        <title>Whole genome sequence of Gluconacetobacter europaeus NBRC3261.</title>
        <authorList>
            <person name="Azuma Y."/>
            <person name="Higashiura N."/>
            <person name="Hirakawa H."/>
            <person name="Matsushita K."/>
        </authorList>
    </citation>
    <scope>NUCLEOTIDE SEQUENCE [LARGE SCALE GENOMIC DNA]</scope>
    <source>
        <strain evidence="2 3">NBRC 3261</strain>
    </source>
</reference>
<sequence length="100" mass="9902">MKNTGRIAAGLLVLAGLATAAPQAHAHGRGGGDAFVGGLVGGLVGGAVAGAMVDAYGPPPPPPPPVYYRPAPPMAYYAPPPPPPPVVMYGPYGGPGRPYY</sequence>
<comment type="caution">
    <text evidence="2">The sequence shown here is derived from an EMBL/GenBank/DDBJ whole genome shotgun (WGS) entry which is preliminary data.</text>
</comment>
<gene>
    <name evidence="2" type="ORF">Geu3261_0037_010</name>
</gene>
<keyword evidence="1" id="KW-0732">Signal</keyword>
<evidence type="ECO:0000313" key="2">
    <source>
        <dbReference type="EMBL" id="GAN95764.1"/>
    </source>
</evidence>
<feature type="signal peptide" evidence="1">
    <location>
        <begin position="1"/>
        <end position="26"/>
    </location>
</feature>
<evidence type="ECO:0000313" key="3">
    <source>
        <dbReference type="Proteomes" id="UP000032675"/>
    </source>
</evidence>
<dbReference type="AlphaFoldDB" id="A0A0D6PX73"/>
<proteinExistence type="predicted"/>
<dbReference type="Proteomes" id="UP000032675">
    <property type="component" value="Unassembled WGS sequence"/>
</dbReference>
<dbReference type="EMBL" id="BANI01000037">
    <property type="protein sequence ID" value="GAN95764.1"/>
    <property type="molecule type" value="Genomic_DNA"/>
</dbReference>
<accession>A0A0D6PX73</accession>
<dbReference type="RefSeq" id="WP_010506768.1">
    <property type="nucleotide sequence ID" value="NZ_BANI01000037.1"/>
</dbReference>
<feature type="chain" id="PRO_5002310202" evidence="1">
    <location>
        <begin position="27"/>
        <end position="100"/>
    </location>
</feature>
<name>A0A0D6PX73_KOMEU</name>
<protein>
    <submittedName>
        <fullName evidence="2">Uncharacterized protein</fullName>
    </submittedName>
</protein>